<dbReference type="AlphaFoldDB" id="E1ICI1"/>
<keyword evidence="1" id="KW-1003">Cell membrane</keyword>
<reference evidence="10 11" key="1">
    <citation type="journal article" date="2011" name="J. Bacteriol.">
        <title>Draft genome sequence of the anoxygenic filamentous phototrophic bacterium Oscillochloris trichoides subsp. DG-6.</title>
        <authorList>
            <person name="Kuznetsov B.B."/>
            <person name="Ivanovsky R.N."/>
            <person name="Keppen O.I."/>
            <person name="Sukhacheva M.V."/>
            <person name="Bumazhkin B.K."/>
            <person name="Patutina E.O."/>
            <person name="Beletsky A.V."/>
            <person name="Mardanov A.V."/>
            <person name="Baslerov R.V."/>
            <person name="Panteleeva A.N."/>
            <person name="Kolganova T.V."/>
            <person name="Ravin N.V."/>
            <person name="Skryabin K.G."/>
        </authorList>
    </citation>
    <scope>NUCLEOTIDE SEQUENCE [LARGE SCALE GENOMIC DNA]</scope>
    <source>
        <strain evidence="10 11">DG-6</strain>
    </source>
</reference>
<evidence type="ECO:0000313" key="10">
    <source>
        <dbReference type="EMBL" id="EFO81109.1"/>
    </source>
</evidence>
<organism evidence="10 11">
    <name type="scientific">Oscillochloris trichoides DG-6</name>
    <dbReference type="NCBI Taxonomy" id="765420"/>
    <lineage>
        <taxon>Bacteria</taxon>
        <taxon>Bacillati</taxon>
        <taxon>Chloroflexota</taxon>
        <taxon>Chloroflexia</taxon>
        <taxon>Chloroflexales</taxon>
        <taxon>Chloroflexineae</taxon>
        <taxon>Oscillochloridaceae</taxon>
        <taxon>Oscillochloris</taxon>
    </lineage>
</organism>
<keyword evidence="6 8" id="KW-1133">Transmembrane helix</keyword>
<dbReference type="InterPro" id="IPR001173">
    <property type="entry name" value="Glyco_trans_2-like"/>
</dbReference>
<dbReference type="InterPro" id="IPR050256">
    <property type="entry name" value="Glycosyltransferase_2"/>
</dbReference>
<dbReference type="HOGENOM" id="CLU_1150941_0_0_0"/>
<dbReference type="InterPro" id="IPR029044">
    <property type="entry name" value="Nucleotide-diphossugar_trans"/>
</dbReference>
<dbReference type="GO" id="GO:0009103">
    <property type="term" value="P:lipopolysaccharide biosynthetic process"/>
    <property type="evidence" value="ECO:0007669"/>
    <property type="project" value="UniProtKB-KW"/>
</dbReference>
<evidence type="ECO:0000256" key="6">
    <source>
        <dbReference type="ARBA" id="ARBA00022989"/>
    </source>
</evidence>
<comment type="caution">
    <text evidence="10">The sequence shown here is derived from an EMBL/GenBank/DDBJ whole genome shotgun (WGS) entry which is preliminary data.</text>
</comment>
<proteinExistence type="predicted"/>
<dbReference type="PANTHER" id="PTHR48090:SF3">
    <property type="entry name" value="UNDECAPRENYL-PHOSPHATE 4-DEOXY-4-FORMAMIDO-L-ARABINOSE TRANSFERASE"/>
    <property type="match status" value="1"/>
</dbReference>
<accession>E1ICI1</accession>
<dbReference type="GO" id="GO:0005886">
    <property type="term" value="C:plasma membrane"/>
    <property type="evidence" value="ECO:0007669"/>
    <property type="project" value="TreeGrafter"/>
</dbReference>
<gene>
    <name evidence="10" type="ORF">OSCT_1032</name>
</gene>
<dbReference type="GO" id="GO:0099621">
    <property type="term" value="F:undecaprenyl-phosphate 4-deoxy-4-formamido-L-arabinose transferase activity"/>
    <property type="evidence" value="ECO:0007669"/>
    <property type="project" value="TreeGrafter"/>
</dbReference>
<dbReference type="SUPFAM" id="SSF53448">
    <property type="entry name" value="Nucleotide-diphospho-sugar transferases"/>
    <property type="match status" value="1"/>
</dbReference>
<sequence length="241" mass="26719">MQTLSIFLPVRNQATTLATMVAECMAVASQHCTDYEIILVDDGSDDGTSQQADHLAFSYDPVMVLHMPEPRGYAAALRAAWAVARGEYLFASNPYGPVAINELPHLLMQHDAHAVVLGYRAQRSTSPLSLFYTILVRLLLGVALTDPSLRYALFRRDMAELLPAHVPDGLAHGEIYARAYRAGMAVTQVEVNSQRGQEALDSAALFELIRYYQQGGVQQRIKLGFLLILAAIFLWLARRRS</sequence>
<dbReference type="Gene3D" id="3.90.550.10">
    <property type="entry name" value="Spore Coat Polysaccharide Biosynthesis Protein SpsA, Chain A"/>
    <property type="match status" value="1"/>
</dbReference>
<dbReference type="EMBL" id="ADVR01000026">
    <property type="protein sequence ID" value="EFO81109.1"/>
    <property type="molecule type" value="Genomic_DNA"/>
</dbReference>
<keyword evidence="7 8" id="KW-0472">Membrane</keyword>
<evidence type="ECO:0000256" key="4">
    <source>
        <dbReference type="ARBA" id="ARBA00022692"/>
    </source>
</evidence>
<feature type="domain" description="Glycosyltransferase 2-like" evidence="9">
    <location>
        <begin position="5"/>
        <end position="107"/>
    </location>
</feature>
<feature type="transmembrane region" description="Helical" evidence="8">
    <location>
        <begin position="221"/>
        <end position="237"/>
    </location>
</feature>
<name>E1ICI1_9CHLR</name>
<keyword evidence="3" id="KW-0808">Transferase</keyword>
<evidence type="ECO:0000259" key="9">
    <source>
        <dbReference type="Pfam" id="PF00535"/>
    </source>
</evidence>
<dbReference type="eggNOG" id="COG0463">
    <property type="taxonomic scope" value="Bacteria"/>
</dbReference>
<keyword evidence="4 8" id="KW-0812">Transmembrane</keyword>
<dbReference type="Proteomes" id="UP000054010">
    <property type="component" value="Unassembled WGS sequence"/>
</dbReference>
<evidence type="ECO:0000256" key="2">
    <source>
        <dbReference type="ARBA" id="ARBA00022676"/>
    </source>
</evidence>
<keyword evidence="5" id="KW-0448">Lipopolysaccharide biosynthesis</keyword>
<dbReference type="PANTHER" id="PTHR48090">
    <property type="entry name" value="UNDECAPRENYL-PHOSPHATE 4-DEOXY-4-FORMAMIDO-L-ARABINOSE TRANSFERASE-RELATED"/>
    <property type="match status" value="1"/>
</dbReference>
<dbReference type="STRING" id="765420.OSCT_1032"/>
<keyword evidence="11" id="KW-1185">Reference proteome</keyword>
<evidence type="ECO:0000313" key="11">
    <source>
        <dbReference type="Proteomes" id="UP000054010"/>
    </source>
</evidence>
<evidence type="ECO:0000256" key="5">
    <source>
        <dbReference type="ARBA" id="ARBA00022985"/>
    </source>
</evidence>
<evidence type="ECO:0000256" key="7">
    <source>
        <dbReference type="ARBA" id="ARBA00023136"/>
    </source>
</evidence>
<keyword evidence="2" id="KW-0328">Glycosyltransferase</keyword>
<protein>
    <submittedName>
        <fullName evidence="10">Glycosyltransferase</fullName>
    </submittedName>
</protein>
<evidence type="ECO:0000256" key="1">
    <source>
        <dbReference type="ARBA" id="ARBA00022475"/>
    </source>
</evidence>
<evidence type="ECO:0000256" key="3">
    <source>
        <dbReference type="ARBA" id="ARBA00022679"/>
    </source>
</evidence>
<dbReference type="Pfam" id="PF00535">
    <property type="entry name" value="Glycos_transf_2"/>
    <property type="match status" value="1"/>
</dbReference>
<evidence type="ECO:0000256" key="8">
    <source>
        <dbReference type="SAM" id="Phobius"/>
    </source>
</evidence>